<evidence type="ECO:0000256" key="7">
    <source>
        <dbReference type="ARBA" id="ARBA00023288"/>
    </source>
</evidence>
<dbReference type="GO" id="GO:0098552">
    <property type="term" value="C:side of membrane"/>
    <property type="evidence" value="ECO:0007669"/>
    <property type="project" value="UniProtKB-KW"/>
</dbReference>
<keyword evidence="3" id="KW-1003">Cell membrane</keyword>
<keyword evidence="7" id="KW-0449">Lipoprotein</keyword>
<feature type="compositionally biased region" description="Polar residues" evidence="8">
    <location>
        <begin position="1"/>
        <end position="11"/>
    </location>
</feature>
<dbReference type="VEuPathDB" id="TriTrypDB:Tb427_000179500"/>
<evidence type="ECO:0000256" key="1">
    <source>
        <dbReference type="ARBA" id="ARBA00002523"/>
    </source>
</evidence>
<evidence type="ECO:0000256" key="8">
    <source>
        <dbReference type="SAM" id="MobiDB-lite"/>
    </source>
</evidence>
<comment type="subcellular location">
    <subcellularLocation>
        <location evidence="2">Cell membrane</location>
        <topology evidence="2">Lipid-anchor</topology>
        <topology evidence="2">GPI-anchor</topology>
    </subcellularLocation>
</comment>
<dbReference type="SUPFAM" id="SSF58087">
    <property type="entry name" value="Variant surface glycoprotein (N-terminal domain)"/>
    <property type="match status" value="1"/>
</dbReference>
<dbReference type="GO" id="GO:0042783">
    <property type="term" value="P:symbiont-mediated evasion of host immune response"/>
    <property type="evidence" value="ECO:0007669"/>
    <property type="project" value="InterPro"/>
</dbReference>
<reference evidence="10" key="2">
    <citation type="journal article" date="2014" name="Mol. Biochem. Parasitol.">
        <title>Capturing the variant surface glycoprotein repertoire (the VSGnome) of Trypanosoma brucei Lister 427.</title>
        <authorList>
            <person name="Cross G.A."/>
            <person name="Kim H.S."/>
            <person name="Wickstead B."/>
        </authorList>
    </citation>
    <scope>NUCLEOTIDE SEQUENCE</scope>
    <source>
        <strain evidence="10">Lister 427</strain>
    </source>
</reference>
<dbReference type="Pfam" id="PF00913">
    <property type="entry name" value="Trypan_glycop"/>
    <property type="match status" value="1"/>
</dbReference>
<feature type="non-terminal residue" evidence="10">
    <location>
        <position position="1"/>
    </location>
</feature>
<evidence type="ECO:0000256" key="6">
    <source>
        <dbReference type="ARBA" id="ARBA00023180"/>
    </source>
</evidence>
<keyword evidence="6" id="KW-0325">Glycoprotein</keyword>
<keyword evidence="5" id="KW-0472">Membrane</keyword>
<comment type="function">
    <text evidence="1">VSG forms a coat on the surface of the parasite. The trypanosome evades the immune response of the host by expressing a series of antigenically distinct VSGs from an estimated 1000 VSG genes.</text>
</comment>
<evidence type="ECO:0000256" key="5">
    <source>
        <dbReference type="ARBA" id="ARBA00023136"/>
    </source>
</evidence>
<organism evidence="10">
    <name type="scientific">Trypanosoma brucei</name>
    <dbReference type="NCBI Taxonomy" id="5691"/>
    <lineage>
        <taxon>Eukaryota</taxon>
        <taxon>Discoba</taxon>
        <taxon>Euglenozoa</taxon>
        <taxon>Kinetoplastea</taxon>
        <taxon>Metakinetoplastina</taxon>
        <taxon>Trypanosomatida</taxon>
        <taxon>Trypanosomatidae</taxon>
        <taxon>Trypanosoma</taxon>
    </lineage>
</organism>
<reference evidence="10" key="1">
    <citation type="submission" date="2013-02" db="EMBL/GenBank/DDBJ databases">
        <authorList>
            <person name="Cross G.A.M."/>
            <person name="Kim H.-S."/>
            <person name="Wickstead B."/>
        </authorList>
    </citation>
    <scope>NUCLEOTIDE SEQUENCE</scope>
    <source>
        <strain evidence="10">Lister 427</strain>
    </source>
</reference>
<evidence type="ECO:0000313" key="10">
    <source>
        <dbReference type="EMBL" id="AGH58930.1"/>
    </source>
</evidence>
<dbReference type="Gene3D" id="3.90.150.10">
    <property type="entry name" value="Variant Surface Glycoprotein, subunit A domain 1"/>
    <property type="match status" value="1"/>
</dbReference>
<feature type="region of interest" description="Disordered" evidence="8">
    <location>
        <begin position="1"/>
        <end position="39"/>
    </location>
</feature>
<protein>
    <submittedName>
        <fullName evidence="10">Variant surface glycoprotein 2202</fullName>
    </submittedName>
</protein>
<accession>M4T7R3</accession>
<dbReference type="AlphaFoldDB" id="M4T7R3"/>
<evidence type="ECO:0000256" key="2">
    <source>
        <dbReference type="ARBA" id="ARBA00004609"/>
    </source>
</evidence>
<dbReference type="InterPro" id="IPR001812">
    <property type="entry name" value="Trypano_VSG_A_N_dom"/>
</dbReference>
<proteinExistence type="predicted"/>
<feature type="compositionally biased region" description="Basic residues" evidence="8">
    <location>
        <begin position="13"/>
        <end position="29"/>
    </location>
</feature>
<evidence type="ECO:0000256" key="3">
    <source>
        <dbReference type="ARBA" id="ARBA00022475"/>
    </source>
</evidence>
<dbReference type="GO" id="GO:0005886">
    <property type="term" value="C:plasma membrane"/>
    <property type="evidence" value="ECO:0007669"/>
    <property type="project" value="UniProtKB-SubCell"/>
</dbReference>
<keyword evidence="4" id="KW-0336">GPI-anchor</keyword>
<evidence type="ECO:0000256" key="4">
    <source>
        <dbReference type="ARBA" id="ARBA00022622"/>
    </source>
</evidence>
<dbReference type="InterPro" id="IPR027446">
    <property type="entry name" value="VSG_C_dom_sf"/>
</dbReference>
<dbReference type="Gene3D" id="1.10.470.10">
    <property type="entry name" value="Variant Surface Glycoprotein, subunit A, domain 2"/>
    <property type="match status" value="1"/>
</dbReference>
<sequence>RKPRQPSTGKSASCRRHACLPKQHWKKKPTATQQPLKRSLTWRYKPTSPATTTAQMPKRQRTLRPITRHQQFGKLHQLQLTQDADLAKTISDFTVQLKGLASCNNNQGAGAIKSMGNCAMDRSGEALTIVADAKTPKIKPAPKSVFETAADRSACIATVTNAATHTNTQELLAYHVCKALQATQFTTPDLETLDGNKLAASSSVVNVVRNCHPKYQQIADPTTGDDSSKIKEFIKNAYGSSNTDFVTGFITNADDAPVPVRSAGEKGEQAIKTISTPEARLAALSHLEAERTAREVVAKTAGAGAALPQKSEDCKDEKDETKCNKKYGCEFKNGNCEAKVTTKTGTTTNTTVSNSFETKALLLFLFLPLP</sequence>
<dbReference type="EMBL" id="KC611499">
    <property type="protein sequence ID" value="AGH58930.1"/>
    <property type="molecule type" value="Genomic_DNA"/>
</dbReference>
<name>M4T7R3_9TRYP</name>
<evidence type="ECO:0000259" key="9">
    <source>
        <dbReference type="Pfam" id="PF00913"/>
    </source>
</evidence>
<dbReference type="SUPFAM" id="SSF118251">
    <property type="entry name" value="Variant surface glycoprotein MITAT 1.2, VSG 221, C-terminal domain"/>
    <property type="match status" value="1"/>
</dbReference>
<feature type="domain" description="Trypanosome variant surface glycoprotein A-type N-terminal" evidence="9">
    <location>
        <begin position="155"/>
        <end position="286"/>
    </location>
</feature>